<dbReference type="InterPro" id="IPR013249">
    <property type="entry name" value="RNA_pol_sigma70_r4_t2"/>
</dbReference>
<evidence type="ECO:0000256" key="3">
    <source>
        <dbReference type="ARBA" id="ARBA00023082"/>
    </source>
</evidence>
<feature type="domain" description="RNA polymerase sigma factor 70 region 4 type 2" evidence="6">
    <location>
        <begin position="152"/>
        <end position="204"/>
    </location>
</feature>
<proteinExistence type="inferred from homology"/>
<dbReference type="InterPro" id="IPR007627">
    <property type="entry name" value="RNA_pol_sigma70_r2"/>
</dbReference>
<evidence type="ECO:0000256" key="4">
    <source>
        <dbReference type="ARBA" id="ARBA00023163"/>
    </source>
</evidence>
<evidence type="ECO:0000259" key="5">
    <source>
        <dbReference type="Pfam" id="PF04542"/>
    </source>
</evidence>
<keyword evidence="8" id="KW-1185">Reference proteome</keyword>
<dbReference type="InterPro" id="IPR039425">
    <property type="entry name" value="RNA_pol_sigma-70-like"/>
</dbReference>
<evidence type="ECO:0000256" key="1">
    <source>
        <dbReference type="ARBA" id="ARBA00010641"/>
    </source>
</evidence>
<dbReference type="SUPFAM" id="SSF88659">
    <property type="entry name" value="Sigma3 and sigma4 domains of RNA polymerase sigma factors"/>
    <property type="match status" value="1"/>
</dbReference>
<keyword evidence="3" id="KW-0731">Sigma factor</keyword>
<dbReference type="PANTHER" id="PTHR43133">
    <property type="entry name" value="RNA POLYMERASE ECF-TYPE SIGMA FACTO"/>
    <property type="match status" value="1"/>
</dbReference>
<dbReference type="Pfam" id="PF04542">
    <property type="entry name" value="Sigma70_r2"/>
    <property type="match status" value="1"/>
</dbReference>
<dbReference type="Proteomes" id="UP000317909">
    <property type="component" value="Chromosome"/>
</dbReference>
<evidence type="ECO:0000313" key="8">
    <source>
        <dbReference type="Proteomes" id="UP000317909"/>
    </source>
</evidence>
<dbReference type="Pfam" id="PF08281">
    <property type="entry name" value="Sigma70_r4_2"/>
    <property type="match status" value="1"/>
</dbReference>
<name>A0A517U684_9BACT</name>
<protein>
    <submittedName>
        <fullName evidence="7">ECF RNA polymerase sigma factor SigW</fullName>
    </submittedName>
</protein>
<comment type="similarity">
    <text evidence="1">Belongs to the sigma-70 factor family. ECF subfamily.</text>
</comment>
<sequence>MRKNARRNLLRGTFSAAAASTPPEKSVNPPAITDAELVEAARAGDRDAFGDLVGRYQDRLFNTMLRIAGSREDAADAAQDAFVQAYLKLDSFRGDAQFFTWLYRIAMNVALTRRRRARPMASIDAAKEGAGEEPMDGSAAPGERMMADERAEQVHSALAELGDQHRKILVLREMEGCSYEAIAEILELPVGTVRSRLFRARLQLRDRLRSMWGEEAPQLG</sequence>
<dbReference type="PANTHER" id="PTHR43133:SF51">
    <property type="entry name" value="RNA POLYMERASE SIGMA FACTOR"/>
    <property type="match status" value="1"/>
</dbReference>
<dbReference type="GO" id="GO:0016987">
    <property type="term" value="F:sigma factor activity"/>
    <property type="evidence" value="ECO:0007669"/>
    <property type="project" value="UniProtKB-KW"/>
</dbReference>
<dbReference type="GO" id="GO:0003677">
    <property type="term" value="F:DNA binding"/>
    <property type="evidence" value="ECO:0007669"/>
    <property type="project" value="InterPro"/>
</dbReference>
<accession>A0A517U684</accession>
<dbReference type="NCBIfam" id="TIGR02937">
    <property type="entry name" value="sigma70-ECF"/>
    <property type="match status" value="1"/>
</dbReference>
<dbReference type="InterPro" id="IPR036388">
    <property type="entry name" value="WH-like_DNA-bd_sf"/>
</dbReference>
<dbReference type="Gene3D" id="1.10.10.10">
    <property type="entry name" value="Winged helix-like DNA-binding domain superfamily/Winged helix DNA-binding domain"/>
    <property type="match status" value="1"/>
</dbReference>
<reference evidence="7 8" key="1">
    <citation type="submission" date="2019-02" db="EMBL/GenBank/DDBJ databases">
        <title>Deep-cultivation of Planctomycetes and their phenomic and genomic characterization uncovers novel biology.</title>
        <authorList>
            <person name="Wiegand S."/>
            <person name="Jogler M."/>
            <person name="Boedeker C."/>
            <person name="Pinto D."/>
            <person name="Vollmers J."/>
            <person name="Rivas-Marin E."/>
            <person name="Kohn T."/>
            <person name="Peeters S.H."/>
            <person name="Heuer A."/>
            <person name="Rast P."/>
            <person name="Oberbeckmann S."/>
            <person name="Bunk B."/>
            <person name="Jeske O."/>
            <person name="Meyerdierks A."/>
            <person name="Storesund J.E."/>
            <person name="Kallscheuer N."/>
            <person name="Luecker S."/>
            <person name="Lage O.M."/>
            <person name="Pohl T."/>
            <person name="Merkel B.J."/>
            <person name="Hornburger P."/>
            <person name="Mueller R.-W."/>
            <person name="Bruemmer F."/>
            <person name="Labrenz M."/>
            <person name="Spormann A.M."/>
            <person name="Op den Camp H."/>
            <person name="Overmann J."/>
            <person name="Amann R."/>
            <person name="Jetten M.S.M."/>
            <person name="Mascher T."/>
            <person name="Medema M.H."/>
            <person name="Devos D.P."/>
            <person name="Kaster A.-K."/>
            <person name="Ovreas L."/>
            <person name="Rohde M."/>
            <person name="Galperin M.Y."/>
            <person name="Jogler C."/>
        </authorList>
    </citation>
    <scope>NUCLEOTIDE SEQUENCE [LARGE SCALE GENOMIC DNA]</scope>
    <source>
        <strain evidence="7 8">I41</strain>
    </source>
</reference>
<organism evidence="7 8">
    <name type="scientific">Lacipirellula limnantheis</name>
    <dbReference type="NCBI Taxonomy" id="2528024"/>
    <lineage>
        <taxon>Bacteria</taxon>
        <taxon>Pseudomonadati</taxon>
        <taxon>Planctomycetota</taxon>
        <taxon>Planctomycetia</taxon>
        <taxon>Pirellulales</taxon>
        <taxon>Lacipirellulaceae</taxon>
        <taxon>Lacipirellula</taxon>
    </lineage>
</organism>
<dbReference type="InterPro" id="IPR013325">
    <property type="entry name" value="RNA_pol_sigma_r2"/>
</dbReference>
<dbReference type="Gene3D" id="1.10.1740.10">
    <property type="match status" value="1"/>
</dbReference>
<keyword evidence="4" id="KW-0804">Transcription</keyword>
<dbReference type="SUPFAM" id="SSF88946">
    <property type="entry name" value="Sigma2 domain of RNA polymerase sigma factors"/>
    <property type="match status" value="1"/>
</dbReference>
<dbReference type="EMBL" id="CP036339">
    <property type="protein sequence ID" value="QDT76145.1"/>
    <property type="molecule type" value="Genomic_DNA"/>
</dbReference>
<keyword evidence="2" id="KW-0805">Transcription regulation</keyword>
<dbReference type="KEGG" id="llh:I41_53900"/>
<evidence type="ECO:0000259" key="6">
    <source>
        <dbReference type="Pfam" id="PF08281"/>
    </source>
</evidence>
<evidence type="ECO:0000313" key="7">
    <source>
        <dbReference type="EMBL" id="QDT76145.1"/>
    </source>
</evidence>
<evidence type="ECO:0000256" key="2">
    <source>
        <dbReference type="ARBA" id="ARBA00023015"/>
    </source>
</evidence>
<dbReference type="InterPro" id="IPR013324">
    <property type="entry name" value="RNA_pol_sigma_r3/r4-like"/>
</dbReference>
<dbReference type="GO" id="GO:0006352">
    <property type="term" value="P:DNA-templated transcription initiation"/>
    <property type="evidence" value="ECO:0007669"/>
    <property type="project" value="InterPro"/>
</dbReference>
<gene>
    <name evidence="7" type="primary">sigW_7</name>
    <name evidence="7" type="ORF">I41_53900</name>
</gene>
<dbReference type="InterPro" id="IPR014284">
    <property type="entry name" value="RNA_pol_sigma-70_dom"/>
</dbReference>
<feature type="domain" description="RNA polymerase sigma-70 region 2" evidence="5">
    <location>
        <begin position="52"/>
        <end position="118"/>
    </location>
</feature>
<dbReference type="AlphaFoldDB" id="A0A517U684"/>
<dbReference type="CDD" id="cd06171">
    <property type="entry name" value="Sigma70_r4"/>
    <property type="match status" value="1"/>
</dbReference>